<dbReference type="KEGG" id="ock:EXM22_01575"/>
<feature type="domain" description="DUF1468" evidence="2">
    <location>
        <begin position="8"/>
        <end position="149"/>
    </location>
</feature>
<feature type="transmembrane region" description="Helical" evidence="1">
    <location>
        <begin position="39"/>
        <end position="55"/>
    </location>
</feature>
<dbReference type="EMBL" id="CP036150">
    <property type="protein sequence ID" value="QEN06743.1"/>
    <property type="molecule type" value="Genomic_DNA"/>
</dbReference>
<sequence length="154" mass="17305">MNKNNDVISGATFVTLSMLIFAVSFQIPASQHGLSPAAFPRFIAACIFILGIIQVKASMKGGGEQHKAHDESNESIKSYVLRVLVFLVSCFLYINSLKIFGFVIVTPLLVAVTMYLFNERKWLRIASVSILTTVLLYSIFRIIFRVPLPRSLFW</sequence>
<dbReference type="RefSeq" id="WP_149484826.1">
    <property type="nucleotide sequence ID" value="NZ_CP036150.1"/>
</dbReference>
<keyword evidence="1" id="KW-1133">Transmembrane helix</keyword>
<keyword evidence="1" id="KW-0472">Membrane</keyword>
<reference evidence="3 4" key="1">
    <citation type="submission" date="2019-02" db="EMBL/GenBank/DDBJ databases">
        <title>Complete Genome Sequence and Methylome Analysis of free living Spirochaetas.</title>
        <authorList>
            <person name="Fomenkov A."/>
            <person name="Dubinina G."/>
            <person name="Leshcheva N."/>
            <person name="Mikheeva N."/>
            <person name="Grabovich M."/>
            <person name="Vincze T."/>
            <person name="Roberts R.J."/>
        </authorList>
    </citation>
    <scope>NUCLEOTIDE SEQUENCE [LARGE SCALE GENOMIC DNA]</scope>
    <source>
        <strain evidence="3 4">K2</strain>
    </source>
</reference>
<gene>
    <name evidence="3" type="ORF">EXM22_01575</name>
</gene>
<feature type="transmembrane region" description="Helical" evidence="1">
    <location>
        <begin position="76"/>
        <end position="94"/>
    </location>
</feature>
<evidence type="ECO:0000256" key="1">
    <source>
        <dbReference type="SAM" id="Phobius"/>
    </source>
</evidence>
<dbReference type="AlphaFoldDB" id="A0A5C1QF58"/>
<name>A0A5C1QF58_9SPIO</name>
<protein>
    <submittedName>
        <fullName evidence="3">Tripartite tricarboxylate transporter TctB family protein</fullName>
    </submittedName>
</protein>
<evidence type="ECO:0000313" key="3">
    <source>
        <dbReference type="EMBL" id="QEN06743.1"/>
    </source>
</evidence>
<evidence type="ECO:0000259" key="2">
    <source>
        <dbReference type="Pfam" id="PF07331"/>
    </source>
</evidence>
<dbReference type="Pfam" id="PF07331">
    <property type="entry name" value="TctB"/>
    <property type="match status" value="1"/>
</dbReference>
<feature type="transmembrane region" description="Helical" evidence="1">
    <location>
        <begin position="125"/>
        <end position="144"/>
    </location>
</feature>
<feature type="transmembrane region" description="Helical" evidence="1">
    <location>
        <begin position="100"/>
        <end position="118"/>
    </location>
</feature>
<organism evidence="3 4">
    <name type="scientific">Oceanispirochaeta crateris</name>
    <dbReference type="NCBI Taxonomy" id="2518645"/>
    <lineage>
        <taxon>Bacteria</taxon>
        <taxon>Pseudomonadati</taxon>
        <taxon>Spirochaetota</taxon>
        <taxon>Spirochaetia</taxon>
        <taxon>Spirochaetales</taxon>
        <taxon>Spirochaetaceae</taxon>
        <taxon>Oceanispirochaeta</taxon>
    </lineage>
</organism>
<proteinExistence type="predicted"/>
<feature type="transmembrane region" description="Helical" evidence="1">
    <location>
        <begin position="7"/>
        <end position="27"/>
    </location>
</feature>
<evidence type="ECO:0000313" key="4">
    <source>
        <dbReference type="Proteomes" id="UP000324209"/>
    </source>
</evidence>
<accession>A0A5C1QF58</accession>
<dbReference type="OrthoDB" id="370592at2"/>
<keyword evidence="1" id="KW-0812">Transmembrane</keyword>
<dbReference type="Proteomes" id="UP000324209">
    <property type="component" value="Chromosome"/>
</dbReference>
<dbReference type="InterPro" id="IPR009936">
    <property type="entry name" value="DUF1468"/>
</dbReference>
<keyword evidence="4" id="KW-1185">Reference proteome</keyword>